<accession>A0A1S8T1E0</accession>
<dbReference type="CDD" id="cd03768">
    <property type="entry name" value="SR_ResInv"/>
    <property type="match status" value="1"/>
</dbReference>
<feature type="coiled-coil region" evidence="1">
    <location>
        <begin position="421"/>
        <end position="453"/>
    </location>
</feature>
<proteinExistence type="predicted"/>
<dbReference type="Proteomes" id="UP000190890">
    <property type="component" value="Unassembled WGS sequence"/>
</dbReference>
<protein>
    <submittedName>
        <fullName evidence="4">DNA-invertase hin</fullName>
    </submittedName>
</protein>
<evidence type="ECO:0000259" key="3">
    <source>
        <dbReference type="PROSITE" id="PS51737"/>
    </source>
</evidence>
<dbReference type="InterPro" id="IPR050639">
    <property type="entry name" value="SSR_resolvase"/>
</dbReference>
<dbReference type="RefSeq" id="WP_077849832.1">
    <property type="nucleotide sequence ID" value="NZ_LZZM01000230.1"/>
</dbReference>
<dbReference type="AlphaFoldDB" id="A0A1S8T1E0"/>
<feature type="domain" description="Resolvase/invertase-type recombinase catalytic" evidence="2">
    <location>
        <begin position="3"/>
        <end position="148"/>
    </location>
</feature>
<dbReference type="PANTHER" id="PTHR30461:SF23">
    <property type="entry name" value="DNA RECOMBINASE-RELATED"/>
    <property type="match status" value="1"/>
</dbReference>
<dbReference type="SMART" id="SM00857">
    <property type="entry name" value="Resolvase"/>
    <property type="match status" value="1"/>
</dbReference>
<sequence length="496" mass="56319">MNKIAIYTRKSVYVENSESIETQITLCKEYFKSKGDCTIEVFEDEGFSGKNTNRPAFQRMMKEVKLGNFDVVAVYKVDRIARNIVDFVKIYDELEVLDVKLISITEGFDPSTPMGRMLMMILASFADMERANIAQRVKDNLLQVAKKGAFTGGKLPFGCTTEKRADGKSYLIISDIKMIQTAFDIYLETGNLYATHKKMIELGYSIATKLSMKGLLTNPSYCESTKEVSYYLKKNGYEIVGNPNGNGYMTYGCRSGEPIAIVGKHKPCIPATQFLKVQNLLDINKERAKKSSKDSKIHWLSTLVKCPVCGQNYILVNNGKKSYYVCTNRLQSAGKLKDIGEKCKNSAYVDVPKLENGVKKLVLGLNDYEKFIDSYKKERLQIKDSVKIQESINNNEKIINGLVDKILVLSTAASTPLLNKIEQLTEENSKLKLSLEIEKLAEIENEVAKGNKEYTYNNILEFSKLENPEEMKNKIRLIFKKIIYDPIEKKIKIEYL</sequence>
<dbReference type="SUPFAM" id="SSF53041">
    <property type="entry name" value="Resolvase-like"/>
    <property type="match status" value="1"/>
</dbReference>
<evidence type="ECO:0000313" key="4">
    <source>
        <dbReference type="EMBL" id="OOM71469.1"/>
    </source>
</evidence>
<keyword evidence="1" id="KW-0175">Coiled coil</keyword>
<dbReference type="OrthoDB" id="9781670at2"/>
<dbReference type="Pfam" id="PF00239">
    <property type="entry name" value="Resolvase"/>
    <property type="match status" value="1"/>
</dbReference>
<dbReference type="Pfam" id="PF13408">
    <property type="entry name" value="Zn_ribbon_recom"/>
    <property type="match status" value="1"/>
</dbReference>
<dbReference type="InterPro" id="IPR011109">
    <property type="entry name" value="DNA_bind_recombinase_dom"/>
</dbReference>
<dbReference type="EMBL" id="LZZM01000230">
    <property type="protein sequence ID" value="OOM71469.1"/>
    <property type="molecule type" value="Genomic_DNA"/>
</dbReference>
<gene>
    <name evidence="4" type="primary">hin_5</name>
    <name evidence="4" type="ORF">CLPUN_49360</name>
</gene>
<dbReference type="Gene3D" id="3.90.1750.20">
    <property type="entry name" value="Putative Large Serine Recombinase, Chain B, Domain 2"/>
    <property type="match status" value="1"/>
</dbReference>
<name>A0A1S8T1E0_9CLOT</name>
<dbReference type="InterPro" id="IPR038109">
    <property type="entry name" value="DNA_bind_recomb_sf"/>
</dbReference>
<dbReference type="Gene3D" id="3.40.50.1390">
    <property type="entry name" value="Resolvase, N-terminal catalytic domain"/>
    <property type="match status" value="1"/>
</dbReference>
<evidence type="ECO:0000313" key="5">
    <source>
        <dbReference type="Proteomes" id="UP000190890"/>
    </source>
</evidence>
<evidence type="ECO:0000256" key="1">
    <source>
        <dbReference type="SAM" id="Coils"/>
    </source>
</evidence>
<dbReference type="PROSITE" id="PS51737">
    <property type="entry name" value="RECOMBINASE_DNA_BIND"/>
    <property type="match status" value="1"/>
</dbReference>
<dbReference type="GO" id="GO:0003677">
    <property type="term" value="F:DNA binding"/>
    <property type="evidence" value="ECO:0007669"/>
    <property type="project" value="InterPro"/>
</dbReference>
<dbReference type="PANTHER" id="PTHR30461">
    <property type="entry name" value="DNA-INVERTASE FROM LAMBDOID PROPHAGE"/>
    <property type="match status" value="1"/>
</dbReference>
<dbReference type="STRING" id="29367.CLPUN_49360"/>
<dbReference type="PROSITE" id="PS51736">
    <property type="entry name" value="RECOMBINASES_3"/>
    <property type="match status" value="1"/>
</dbReference>
<dbReference type="InterPro" id="IPR006119">
    <property type="entry name" value="Resolv_N"/>
</dbReference>
<organism evidence="4 5">
    <name type="scientific">Clostridium puniceum</name>
    <dbReference type="NCBI Taxonomy" id="29367"/>
    <lineage>
        <taxon>Bacteria</taxon>
        <taxon>Bacillati</taxon>
        <taxon>Bacillota</taxon>
        <taxon>Clostridia</taxon>
        <taxon>Eubacteriales</taxon>
        <taxon>Clostridiaceae</taxon>
        <taxon>Clostridium</taxon>
    </lineage>
</organism>
<comment type="caution">
    <text evidence="4">The sequence shown here is derived from an EMBL/GenBank/DDBJ whole genome shotgun (WGS) entry which is preliminary data.</text>
</comment>
<dbReference type="InterPro" id="IPR036162">
    <property type="entry name" value="Resolvase-like_N_sf"/>
</dbReference>
<dbReference type="GO" id="GO:0000150">
    <property type="term" value="F:DNA strand exchange activity"/>
    <property type="evidence" value="ECO:0007669"/>
    <property type="project" value="InterPro"/>
</dbReference>
<evidence type="ECO:0000259" key="2">
    <source>
        <dbReference type="PROSITE" id="PS51736"/>
    </source>
</evidence>
<dbReference type="InterPro" id="IPR025827">
    <property type="entry name" value="Zn_ribbon_recom_dom"/>
</dbReference>
<dbReference type="Pfam" id="PF07508">
    <property type="entry name" value="Recombinase"/>
    <property type="match status" value="1"/>
</dbReference>
<keyword evidence="5" id="KW-1185">Reference proteome</keyword>
<reference evidence="4 5" key="1">
    <citation type="submission" date="2016-05" db="EMBL/GenBank/DDBJ databases">
        <title>Microbial solvent formation.</title>
        <authorList>
            <person name="Poehlein A."/>
            <person name="Montoya Solano J.D."/>
            <person name="Flitsch S."/>
            <person name="Krabben P."/>
            <person name="Duerre P."/>
            <person name="Daniel R."/>
        </authorList>
    </citation>
    <scope>NUCLEOTIDE SEQUENCE [LARGE SCALE GENOMIC DNA]</scope>
    <source>
        <strain evidence="4 5">DSM 2619</strain>
    </source>
</reference>
<feature type="domain" description="Recombinase" evidence="3">
    <location>
        <begin position="156"/>
        <end position="287"/>
    </location>
</feature>